<sequence length="284" mass="30373">MAPLRYLPAARAVFDSASVIQTSFSSLPTSVVESASAVLASLKRQRDPDEVSFILIAAIYRTLNDERQLPAHVALNLQRDSGQHQRPPHADGFQQPVGLRALEYPELDPLAGPPVLRGDLRAPKPDGANKAPAKRASSSAKTLVGVDAQAPKPVSAVPAPAYTAAADNAAPGSEDSGDRYTALNTRRNQRRSVQVIERPVMAEAAVTPEVGARCTIKKTRRPRRPRIIPQRANRTNVSPHRLPASSSGLWRDNSESPSPEAGCLTLQQLGARGCRSSNHDAGGD</sequence>
<feature type="compositionally biased region" description="Polar residues" evidence="1">
    <location>
        <begin position="232"/>
        <end position="248"/>
    </location>
</feature>
<feature type="compositionally biased region" description="Low complexity" evidence="1">
    <location>
        <begin position="128"/>
        <end position="141"/>
    </location>
</feature>
<gene>
    <name evidence="2" type="ORF">B0H17DRAFT_1274259</name>
</gene>
<accession>A0AAD7DMH8</accession>
<protein>
    <submittedName>
        <fullName evidence="2">Uncharacterized protein</fullName>
    </submittedName>
</protein>
<evidence type="ECO:0000313" key="2">
    <source>
        <dbReference type="EMBL" id="KAJ7694796.1"/>
    </source>
</evidence>
<dbReference type="EMBL" id="JARKIE010000040">
    <property type="protein sequence ID" value="KAJ7694796.1"/>
    <property type="molecule type" value="Genomic_DNA"/>
</dbReference>
<feature type="region of interest" description="Disordered" evidence="1">
    <location>
        <begin position="217"/>
        <end position="262"/>
    </location>
</feature>
<dbReference type="Proteomes" id="UP001221757">
    <property type="component" value="Unassembled WGS sequence"/>
</dbReference>
<reference evidence="2" key="1">
    <citation type="submission" date="2023-03" db="EMBL/GenBank/DDBJ databases">
        <title>Massive genome expansion in bonnet fungi (Mycena s.s.) driven by repeated elements and novel gene families across ecological guilds.</title>
        <authorList>
            <consortium name="Lawrence Berkeley National Laboratory"/>
            <person name="Harder C.B."/>
            <person name="Miyauchi S."/>
            <person name="Viragh M."/>
            <person name="Kuo A."/>
            <person name="Thoen E."/>
            <person name="Andreopoulos B."/>
            <person name="Lu D."/>
            <person name="Skrede I."/>
            <person name="Drula E."/>
            <person name="Henrissat B."/>
            <person name="Morin E."/>
            <person name="Kohler A."/>
            <person name="Barry K."/>
            <person name="LaButti K."/>
            <person name="Morin E."/>
            <person name="Salamov A."/>
            <person name="Lipzen A."/>
            <person name="Mereny Z."/>
            <person name="Hegedus B."/>
            <person name="Baldrian P."/>
            <person name="Stursova M."/>
            <person name="Weitz H."/>
            <person name="Taylor A."/>
            <person name="Grigoriev I.V."/>
            <person name="Nagy L.G."/>
            <person name="Martin F."/>
            <person name="Kauserud H."/>
        </authorList>
    </citation>
    <scope>NUCLEOTIDE SEQUENCE</scope>
    <source>
        <strain evidence="2">CBHHK067</strain>
    </source>
</reference>
<evidence type="ECO:0000256" key="1">
    <source>
        <dbReference type="SAM" id="MobiDB-lite"/>
    </source>
</evidence>
<name>A0AAD7DMH8_MYCRO</name>
<evidence type="ECO:0000313" key="3">
    <source>
        <dbReference type="Proteomes" id="UP001221757"/>
    </source>
</evidence>
<comment type="caution">
    <text evidence="2">The sequence shown here is derived from an EMBL/GenBank/DDBJ whole genome shotgun (WGS) entry which is preliminary data.</text>
</comment>
<proteinExistence type="predicted"/>
<dbReference type="AlphaFoldDB" id="A0AAD7DMH8"/>
<keyword evidence="3" id="KW-1185">Reference proteome</keyword>
<feature type="compositionally biased region" description="Basic residues" evidence="1">
    <location>
        <begin position="217"/>
        <end position="226"/>
    </location>
</feature>
<organism evidence="2 3">
    <name type="scientific">Mycena rosella</name>
    <name type="common">Pink bonnet</name>
    <name type="synonym">Agaricus rosellus</name>
    <dbReference type="NCBI Taxonomy" id="1033263"/>
    <lineage>
        <taxon>Eukaryota</taxon>
        <taxon>Fungi</taxon>
        <taxon>Dikarya</taxon>
        <taxon>Basidiomycota</taxon>
        <taxon>Agaricomycotina</taxon>
        <taxon>Agaricomycetes</taxon>
        <taxon>Agaricomycetidae</taxon>
        <taxon>Agaricales</taxon>
        <taxon>Marasmiineae</taxon>
        <taxon>Mycenaceae</taxon>
        <taxon>Mycena</taxon>
    </lineage>
</organism>
<feature type="region of interest" description="Disordered" evidence="1">
    <location>
        <begin position="110"/>
        <end position="147"/>
    </location>
</feature>
<feature type="region of interest" description="Disordered" evidence="1">
    <location>
        <begin position="165"/>
        <end position="186"/>
    </location>
</feature>